<dbReference type="InterPro" id="IPR028098">
    <property type="entry name" value="Glyco_trans_4-like_N"/>
</dbReference>
<dbReference type="Pfam" id="PF13439">
    <property type="entry name" value="Glyco_transf_4"/>
    <property type="match status" value="1"/>
</dbReference>
<evidence type="ECO:0000313" key="4">
    <source>
        <dbReference type="EMBL" id="PPK87527.1"/>
    </source>
</evidence>
<feature type="domain" description="Glycosyltransferase subfamily 4-like N-terminal" evidence="3">
    <location>
        <begin position="85"/>
        <end position="158"/>
    </location>
</feature>
<name>A0A2S6I7Q0_9BACT</name>
<keyword evidence="5" id="KW-1185">Reference proteome</keyword>
<reference evidence="4 5" key="1">
    <citation type="submission" date="2018-02" db="EMBL/GenBank/DDBJ databases">
        <title>Genomic Encyclopedia of Archaeal and Bacterial Type Strains, Phase II (KMG-II): from individual species to whole genera.</title>
        <authorList>
            <person name="Goeker M."/>
        </authorList>
    </citation>
    <scope>NUCLEOTIDE SEQUENCE [LARGE SCALE GENOMIC DNA]</scope>
    <source>
        <strain evidence="4 5">DSM 29526</strain>
    </source>
</reference>
<dbReference type="CDD" id="cd03809">
    <property type="entry name" value="GT4_MtfB-like"/>
    <property type="match status" value="1"/>
</dbReference>
<gene>
    <name evidence="4" type="ORF">CLV84_0470</name>
</gene>
<sequence length="337" mass="38369">MQLNLFYRKRYPTAFSIERLFDRLALAFESRGLEVNRLELPQYNNRLGAVRQNRDWARAQVQGLSQSVPAINHVTGDVTSIILGMPGPRVITFHDCNPLLRYPKWHPRYWFYRWVIFEWPARKAEAVTVISEKTRRELLELTNCSSDNIHVIPNFVDPMFEHRPKAFHRAYPTLLQVGVKENKNIGRLAAALHGIPCRLDIIGQPGAEDIRQLEDQGIDYHFAAGLTDEEVRQRYVDCDLLVFASTYEGFGIPILEAQMTGRAVVTSNLSPHREVAGAGGAELVDPEDVSSIRAGILRVLNDDAYRNTLINRGLQNAQTYHIDAIAAQYIDLYETIL</sequence>
<dbReference type="GO" id="GO:0009103">
    <property type="term" value="P:lipopolysaccharide biosynthetic process"/>
    <property type="evidence" value="ECO:0007669"/>
    <property type="project" value="TreeGrafter"/>
</dbReference>
<organism evidence="4 5">
    <name type="scientific">Neolewinella xylanilytica</name>
    <dbReference type="NCBI Taxonomy" id="1514080"/>
    <lineage>
        <taxon>Bacteria</taxon>
        <taxon>Pseudomonadati</taxon>
        <taxon>Bacteroidota</taxon>
        <taxon>Saprospiria</taxon>
        <taxon>Saprospirales</taxon>
        <taxon>Lewinellaceae</taxon>
        <taxon>Neolewinella</taxon>
    </lineage>
</organism>
<accession>A0A2S6I7Q0</accession>
<dbReference type="Gene3D" id="3.40.50.2000">
    <property type="entry name" value="Glycogen Phosphorylase B"/>
    <property type="match status" value="2"/>
</dbReference>
<dbReference type="EMBL" id="PTJC01000005">
    <property type="protein sequence ID" value="PPK87527.1"/>
    <property type="molecule type" value="Genomic_DNA"/>
</dbReference>
<keyword evidence="1 4" id="KW-0808">Transferase</keyword>
<dbReference type="InterPro" id="IPR001296">
    <property type="entry name" value="Glyco_trans_1"/>
</dbReference>
<proteinExistence type="predicted"/>
<dbReference type="AlphaFoldDB" id="A0A2S6I7Q0"/>
<dbReference type="OrthoDB" id="798298at2"/>
<dbReference type="GO" id="GO:0016757">
    <property type="term" value="F:glycosyltransferase activity"/>
    <property type="evidence" value="ECO:0007669"/>
    <property type="project" value="InterPro"/>
</dbReference>
<feature type="domain" description="Glycosyl transferase family 1" evidence="2">
    <location>
        <begin position="171"/>
        <end position="313"/>
    </location>
</feature>
<dbReference type="PANTHER" id="PTHR46401">
    <property type="entry name" value="GLYCOSYLTRANSFERASE WBBK-RELATED"/>
    <property type="match status" value="1"/>
</dbReference>
<comment type="caution">
    <text evidence="4">The sequence shown here is derived from an EMBL/GenBank/DDBJ whole genome shotgun (WGS) entry which is preliminary data.</text>
</comment>
<dbReference type="Proteomes" id="UP000237662">
    <property type="component" value="Unassembled WGS sequence"/>
</dbReference>
<protein>
    <submittedName>
        <fullName evidence="4">Glycosyltransferase involved in cell wall biosynthesis</fullName>
    </submittedName>
</protein>
<dbReference type="PANTHER" id="PTHR46401:SF2">
    <property type="entry name" value="GLYCOSYLTRANSFERASE WBBK-RELATED"/>
    <property type="match status" value="1"/>
</dbReference>
<evidence type="ECO:0000313" key="5">
    <source>
        <dbReference type="Proteomes" id="UP000237662"/>
    </source>
</evidence>
<dbReference type="Pfam" id="PF00534">
    <property type="entry name" value="Glycos_transf_1"/>
    <property type="match status" value="1"/>
</dbReference>
<evidence type="ECO:0000256" key="1">
    <source>
        <dbReference type="ARBA" id="ARBA00022679"/>
    </source>
</evidence>
<evidence type="ECO:0000259" key="3">
    <source>
        <dbReference type="Pfam" id="PF13439"/>
    </source>
</evidence>
<dbReference type="SUPFAM" id="SSF53756">
    <property type="entry name" value="UDP-Glycosyltransferase/glycogen phosphorylase"/>
    <property type="match status" value="1"/>
</dbReference>
<dbReference type="RefSeq" id="WP_104418124.1">
    <property type="nucleotide sequence ID" value="NZ_PTJC01000005.1"/>
</dbReference>
<evidence type="ECO:0000259" key="2">
    <source>
        <dbReference type="Pfam" id="PF00534"/>
    </source>
</evidence>